<dbReference type="Proteomes" id="UP000244335">
    <property type="component" value="Unassembled WGS sequence"/>
</dbReference>
<name>A0AA92C121_RHIRH</name>
<feature type="region of interest" description="Disordered" evidence="1">
    <location>
        <begin position="1"/>
        <end position="22"/>
    </location>
</feature>
<accession>A0AA92C121</accession>
<feature type="compositionally biased region" description="Basic residues" evidence="1">
    <location>
        <begin position="10"/>
        <end position="22"/>
    </location>
</feature>
<protein>
    <submittedName>
        <fullName evidence="2">Uncharacterized protein</fullName>
    </submittedName>
</protein>
<organism evidence="2 3">
    <name type="scientific">Rhizobium rhizogenes</name>
    <name type="common">Agrobacterium rhizogenes</name>
    <dbReference type="NCBI Taxonomy" id="359"/>
    <lineage>
        <taxon>Bacteria</taxon>
        <taxon>Pseudomonadati</taxon>
        <taxon>Pseudomonadota</taxon>
        <taxon>Alphaproteobacteria</taxon>
        <taxon>Hyphomicrobiales</taxon>
        <taxon>Rhizobiaceae</taxon>
        <taxon>Rhizobium/Agrobacterium group</taxon>
        <taxon>Rhizobium</taxon>
    </lineage>
</organism>
<evidence type="ECO:0000256" key="1">
    <source>
        <dbReference type="SAM" id="MobiDB-lite"/>
    </source>
</evidence>
<dbReference type="EMBL" id="QDFR01000007">
    <property type="protein sequence ID" value="PVE51418.1"/>
    <property type="molecule type" value="Genomic_DNA"/>
</dbReference>
<evidence type="ECO:0000313" key="3">
    <source>
        <dbReference type="Proteomes" id="UP000244335"/>
    </source>
</evidence>
<comment type="caution">
    <text evidence="2">The sequence shown here is derived from an EMBL/GenBank/DDBJ whole genome shotgun (WGS) entry which is preliminary data.</text>
</comment>
<dbReference type="AlphaFoldDB" id="A0AA92C121"/>
<evidence type="ECO:0000313" key="2">
    <source>
        <dbReference type="EMBL" id="PVE51418.1"/>
    </source>
</evidence>
<reference evidence="2 3" key="1">
    <citation type="submission" date="2018-04" db="EMBL/GenBank/DDBJ databases">
        <authorList>
            <person name="Hagen T."/>
        </authorList>
    </citation>
    <scope>NUCLEOTIDE SEQUENCE [LARGE SCALE GENOMIC DNA]</scope>
    <source>
        <strain evidence="2 3">TPD7009</strain>
    </source>
</reference>
<sequence>MGKNDTYGARRTHTPHCPVRHRPLKGGDRLAVTLSLFPDGRDGAWVSFFPIFPLKGEMSGRTERCAPFATRHQ</sequence>
<gene>
    <name evidence="2" type="ORF">DC430_18450</name>
</gene>
<proteinExistence type="predicted"/>